<feature type="transmembrane region" description="Helical" evidence="8">
    <location>
        <begin position="257"/>
        <end position="276"/>
    </location>
</feature>
<dbReference type="SUPFAM" id="SSF103473">
    <property type="entry name" value="MFS general substrate transporter"/>
    <property type="match status" value="1"/>
</dbReference>
<organism evidence="10 11">
    <name type="scientific">Knipowitschia caucasica</name>
    <name type="common">Caucasian dwarf goby</name>
    <name type="synonym">Pomatoschistus caucasicus</name>
    <dbReference type="NCBI Taxonomy" id="637954"/>
    <lineage>
        <taxon>Eukaryota</taxon>
        <taxon>Metazoa</taxon>
        <taxon>Chordata</taxon>
        <taxon>Craniata</taxon>
        <taxon>Vertebrata</taxon>
        <taxon>Euteleostomi</taxon>
        <taxon>Actinopterygii</taxon>
        <taxon>Neopterygii</taxon>
        <taxon>Teleostei</taxon>
        <taxon>Neoteleostei</taxon>
        <taxon>Acanthomorphata</taxon>
        <taxon>Gobiaria</taxon>
        <taxon>Gobiiformes</taxon>
        <taxon>Gobioidei</taxon>
        <taxon>Gobiidae</taxon>
        <taxon>Gobiinae</taxon>
        <taxon>Knipowitschia</taxon>
    </lineage>
</organism>
<dbReference type="GO" id="GO:0009925">
    <property type="term" value="C:basal plasma membrane"/>
    <property type="evidence" value="ECO:0007669"/>
    <property type="project" value="UniProtKB-SubCell"/>
</dbReference>
<comment type="subcellular location">
    <subcellularLocation>
        <location evidence="4">Basal cell membrane</location>
        <topology evidence="4">Multi-pass membrane protein</topology>
    </subcellularLocation>
</comment>
<dbReference type="FunFam" id="1.20.1250.20:FF:000023">
    <property type="entry name" value="Solute carrier family 22 member 6"/>
    <property type="match status" value="1"/>
</dbReference>
<evidence type="ECO:0000313" key="11">
    <source>
        <dbReference type="Proteomes" id="UP001497482"/>
    </source>
</evidence>
<dbReference type="EMBL" id="OZ035833">
    <property type="protein sequence ID" value="CAL1573518.1"/>
    <property type="molecule type" value="Genomic_DNA"/>
</dbReference>
<proteinExistence type="predicted"/>
<evidence type="ECO:0000256" key="7">
    <source>
        <dbReference type="ARBA" id="ARBA00042362"/>
    </source>
</evidence>
<dbReference type="PROSITE" id="PS50850">
    <property type="entry name" value="MFS"/>
    <property type="match status" value="1"/>
</dbReference>
<dbReference type="InterPro" id="IPR020846">
    <property type="entry name" value="MFS_dom"/>
</dbReference>
<dbReference type="AlphaFoldDB" id="A0AAV2JBE3"/>
<keyword evidence="11" id="KW-1185">Reference proteome</keyword>
<keyword evidence="3 8" id="KW-0472">Membrane</keyword>
<evidence type="ECO:0000256" key="1">
    <source>
        <dbReference type="ARBA" id="ARBA00022692"/>
    </source>
</evidence>
<evidence type="ECO:0000256" key="2">
    <source>
        <dbReference type="ARBA" id="ARBA00022989"/>
    </source>
</evidence>
<dbReference type="GO" id="GO:0022857">
    <property type="term" value="F:transmembrane transporter activity"/>
    <property type="evidence" value="ECO:0007669"/>
    <property type="project" value="InterPro"/>
</dbReference>
<dbReference type="Proteomes" id="UP001497482">
    <property type="component" value="Chromosome 11"/>
</dbReference>
<protein>
    <recommendedName>
        <fullName evidence="5">Solute carrier family 22 member 6</fullName>
    </recommendedName>
    <alternativeName>
        <fullName evidence="7">Organic anion transporter 1</fullName>
    </alternativeName>
    <alternativeName>
        <fullName evidence="6">Renal organic anion transporter 1</fullName>
    </alternativeName>
</protein>
<evidence type="ECO:0000256" key="8">
    <source>
        <dbReference type="SAM" id="Phobius"/>
    </source>
</evidence>
<evidence type="ECO:0000256" key="5">
    <source>
        <dbReference type="ARBA" id="ARBA00039897"/>
    </source>
</evidence>
<accession>A0AAV2JBE3</accession>
<dbReference type="Gene3D" id="1.20.1250.20">
    <property type="entry name" value="MFS general substrate transporter like domains"/>
    <property type="match status" value="1"/>
</dbReference>
<reference evidence="10 11" key="1">
    <citation type="submission" date="2024-04" db="EMBL/GenBank/DDBJ databases">
        <authorList>
            <person name="Waldvogel A.-M."/>
            <person name="Schoenle A."/>
        </authorList>
    </citation>
    <scope>NUCLEOTIDE SEQUENCE [LARGE SCALE GENOMIC DNA]</scope>
</reference>
<feature type="transmembrane region" description="Helical" evidence="8">
    <location>
        <begin position="376"/>
        <end position="395"/>
    </location>
</feature>
<feature type="transmembrane region" description="Helical" evidence="8">
    <location>
        <begin position="465"/>
        <end position="484"/>
    </location>
</feature>
<dbReference type="InterPro" id="IPR036259">
    <property type="entry name" value="MFS_trans_sf"/>
</dbReference>
<feature type="transmembrane region" description="Helical" evidence="8">
    <location>
        <begin position="429"/>
        <end position="453"/>
    </location>
</feature>
<keyword evidence="1 8" id="KW-0812">Transmembrane</keyword>
<feature type="transmembrane region" description="Helical" evidence="8">
    <location>
        <begin position="147"/>
        <end position="164"/>
    </location>
</feature>
<feature type="transmembrane region" description="Helical" evidence="8">
    <location>
        <begin position="346"/>
        <end position="364"/>
    </location>
</feature>
<dbReference type="InterPro" id="IPR005828">
    <property type="entry name" value="MFS_sugar_transport-like"/>
</dbReference>
<feature type="transmembrane region" description="Helical" evidence="8">
    <location>
        <begin position="229"/>
        <end position="251"/>
    </location>
</feature>
<sequence>MAFGDLLEIVGATGRFQIVHVTLLALPVIMMASHNLLQNFVAYVPSHHCSPPTNLSLRRLSPENTLLVTVPMDKMGKPERCQRYSSPQWHLLDNTSTAVVEEPGDQEEALQYCSDGWTYSMKERDSSIISDWDMVCDLRSLKQMSQTVYMGGVLVGAFLFGSLSDRYGRRMLLIMSHLLMAVCGTCAAFSNSFSLFCLFRFGCGMALSGQGLNTFSLIVEWIPTRIRTVIGTLTGYCYTCGQLVFALIAYFVRDWRWLTLAVSLPFYVFFLISWWFHESSRWLVLNHQPEKAIKNLKSVARINGRRDEGEKIDLKAVQESMQKEMSSSKGTYTILDLFKTPTMRSMTLNLGAVWFSTSFAYYGLALDLQKFGVDMYLIQVIFGCADIPAKLIITITMSRWGRRPSQAGALILAGICILVNLLVPQDQPITHTSITVVGKGCLAASFTSCYLFTGELYPTIIRQNGMGLASMMARVGAMVAPMVLLSGDYISWLPGLIYGGAPILTGVAAMLLPETLGCSLPDTIQDVEDRGKGGKPKKAKDAAAVQDNLIGLKQVP</sequence>
<feature type="domain" description="Major facilitator superfamily (MFS) profile" evidence="9">
    <location>
        <begin position="82"/>
        <end position="517"/>
    </location>
</feature>
<name>A0AAV2JBE3_KNICA</name>
<dbReference type="Pfam" id="PF00083">
    <property type="entry name" value="Sugar_tr"/>
    <property type="match status" value="1"/>
</dbReference>
<feature type="transmembrane region" description="Helical" evidence="8">
    <location>
        <begin position="171"/>
        <end position="193"/>
    </location>
</feature>
<feature type="transmembrane region" description="Helical" evidence="8">
    <location>
        <begin position="490"/>
        <end position="512"/>
    </location>
</feature>
<feature type="transmembrane region" description="Helical" evidence="8">
    <location>
        <begin position="407"/>
        <end position="423"/>
    </location>
</feature>
<evidence type="ECO:0000256" key="4">
    <source>
        <dbReference type="ARBA" id="ARBA00034696"/>
    </source>
</evidence>
<keyword evidence="2 8" id="KW-1133">Transmembrane helix</keyword>
<evidence type="ECO:0000259" key="9">
    <source>
        <dbReference type="PROSITE" id="PS50850"/>
    </source>
</evidence>
<evidence type="ECO:0000313" key="10">
    <source>
        <dbReference type="EMBL" id="CAL1573518.1"/>
    </source>
</evidence>
<dbReference type="PANTHER" id="PTHR24064">
    <property type="entry name" value="SOLUTE CARRIER FAMILY 22 MEMBER"/>
    <property type="match status" value="1"/>
</dbReference>
<gene>
    <name evidence="10" type="ORF">KC01_LOCUS5411</name>
</gene>
<evidence type="ECO:0000256" key="3">
    <source>
        <dbReference type="ARBA" id="ARBA00023136"/>
    </source>
</evidence>
<evidence type="ECO:0000256" key="6">
    <source>
        <dbReference type="ARBA" id="ARBA00041768"/>
    </source>
</evidence>